<evidence type="ECO:0000256" key="2">
    <source>
        <dbReference type="SAM" id="Coils"/>
    </source>
</evidence>
<comment type="similarity">
    <text evidence="1">Belongs to the sorting nexin family.</text>
</comment>
<keyword evidence="2" id="KW-0175">Coiled coil</keyword>
<keyword evidence="3" id="KW-1133">Transmembrane helix</keyword>
<dbReference type="Pfam" id="PF08628">
    <property type="entry name" value="Nexin_C"/>
    <property type="match status" value="1"/>
</dbReference>
<dbReference type="Pfam" id="PF00787">
    <property type="entry name" value="PX"/>
    <property type="match status" value="1"/>
</dbReference>
<name>A0AA35J5U2_SACUV</name>
<dbReference type="AlphaFoldDB" id="A0AA35J5U2"/>
<feature type="transmembrane region" description="Helical" evidence="3">
    <location>
        <begin position="6"/>
        <end position="21"/>
    </location>
</feature>
<dbReference type="PROSITE" id="PS50195">
    <property type="entry name" value="PX"/>
    <property type="match status" value="1"/>
</dbReference>
<keyword evidence="3" id="KW-0472">Membrane</keyword>
<dbReference type="InterPro" id="IPR036305">
    <property type="entry name" value="RGS_sf"/>
</dbReference>
<accession>A0AA35J5U2</accession>
<proteinExistence type="inferred from homology"/>
<evidence type="ECO:0000313" key="6">
    <source>
        <dbReference type="EMBL" id="CAI4047782.1"/>
    </source>
</evidence>
<dbReference type="InterPro" id="IPR036871">
    <property type="entry name" value="PX_dom_sf"/>
</dbReference>
<feature type="transmembrane region" description="Helical" evidence="3">
    <location>
        <begin position="28"/>
        <end position="48"/>
    </location>
</feature>
<evidence type="ECO:0000256" key="3">
    <source>
        <dbReference type="SAM" id="Phobius"/>
    </source>
</evidence>
<dbReference type="SMART" id="SM00313">
    <property type="entry name" value="PXA"/>
    <property type="match status" value="1"/>
</dbReference>
<feature type="domain" description="PX" evidence="4">
    <location>
        <begin position="782"/>
        <end position="905"/>
    </location>
</feature>
<dbReference type="SUPFAM" id="SSF48097">
    <property type="entry name" value="Regulator of G-protein signaling, RGS"/>
    <property type="match status" value="1"/>
</dbReference>
<dbReference type="InterPro" id="IPR001683">
    <property type="entry name" value="PX_dom"/>
</dbReference>
<dbReference type="Gene3D" id="3.30.1520.10">
    <property type="entry name" value="Phox-like domain"/>
    <property type="match status" value="1"/>
</dbReference>
<keyword evidence="3" id="KW-0812">Transmembrane</keyword>
<protein>
    <recommendedName>
        <fullName evidence="8">Mdm1p</fullName>
    </recommendedName>
</protein>
<sequence length="1133" mass="131271">MLTLLQQFQLVLVLFYLALMIRWSIADFLLGFLFSICIFGYLVLFKSLPDQPEVRPKFVGLVPEKSNAVEVEKELRSAEEFIREGNAQIGKELESIVDLIIKDFVESWFTKIDRNTDAEFLKVIKWKFLQTLLVVKEKLMKNDSASLIVLKLLPIFNKHFSTFCDAREAVLSDLTLERQKAANIDLQIAVEFNKNYKLHKSLSLKPNALDNEIEESIRKSVIGLLPYLFDTDELDSLFVFTLMTEVLTTCIISPLIIKFSDPDNWNLKIVSISQNYFEEKNKVHKIRRMLSKELQDHRNTINDVTNKDVRDSSNEKLELDVNYTGKQFEHYLNKLDSMVDISDIKYVAFSLALKIFQLKDIEHLSKEDLKYKKRLLLSLNLIKSKLSYSDSGSKTENRRIVRDSNYSDLNMDSKTVLKEMNLFFSAITLREIIDDSKCLPFFKAFLKSVTDSQGSTFLEYSQTIESFKNPLEDATSEDIISGYSGINTIQLQEISSKFFQNDNLQNMKMLDEGLVRNVILFTNSLQMNNDEETFILARKSVLLLQTEAIKYLDDKLLPLFKSSPFFLEMLSAPDIISTDMYVHFLNTSSSDNTTQNKAINETTKMNFMNPVRIFANPGITDALDNIVNGSEMKPDKAKKSANPRYSQLFGSEDNNIFKDKLFDDDNDNTSEFYLVEDQLDLPHSVEKSSTSSKNWDSNHSQHYGSNNFRDNIASLTISIDQIEKELELLRHLILKADLTNNQTQLKILKKSQRTLLKELEMKELLKQQYMVQENANSLFRKTKIYIRSYFSESSSKNLAEITYYIINIHHFNNGQVSSWDMARRFNEFFELNTYLRKNYKPLMKQLQDLFPSKVKMSLKYHVTKTLLHEERKQKLEKYLRELLSISEICRDDIFRRFLTDPASFRLDKDCMHDDVFEERPHELNSSSNSTSNSSSVVDLQTSKDDGEELNFYEDERHFFTDSGYPFYSQNKSFVKQICDLFISLFALNKGNSGWLRGRAIITVLQQLLGSTIEKYIKVSIQKLRSEDQTLEAIIGFKNMLWGDNGLFERKRNETMEPVRTKGEKLRTEKDALTSLQKLFAEICGRVVGLRDSHEAAGRVHAMLQNPYLNASLLLEALDAILLDIICTDEHEIK</sequence>
<evidence type="ECO:0000259" key="5">
    <source>
        <dbReference type="PROSITE" id="PS51207"/>
    </source>
</evidence>
<dbReference type="PANTHER" id="PTHR22775:SF3">
    <property type="entry name" value="SORTING NEXIN-13"/>
    <property type="match status" value="1"/>
</dbReference>
<dbReference type="CDD" id="cd06876">
    <property type="entry name" value="PX_MDM1p"/>
    <property type="match status" value="1"/>
</dbReference>
<dbReference type="GO" id="GO:0035091">
    <property type="term" value="F:phosphatidylinositol binding"/>
    <property type="evidence" value="ECO:0007669"/>
    <property type="project" value="InterPro"/>
</dbReference>
<feature type="domain" description="PXA" evidence="5">
    <location>
        <begin position="86"/>
        <end position="276"/>
    </location>
</feature>
<evidence type="ECO:0000313" key="7">
    <source>
        <dbReference type="Proteomes" id="UP001162090"/>
    </source>
</evidence>
<dbReference type="SMART" id="SM00312">
    <property type="entry name" value="PX"/>
    <property type="match status" value="1"/>
</dbReference>
<dbReference type="Pfam" id="PF02194">
    <property type="entry name" value="PXA"/>
    <property type="match status" value="1"/>
</dbReference>
<evidence type="ECO:0000256" key="1">
    <source>
        <dbReference type="ARBA" id="ARBA00010883"/>
    </source>
</evidence>
<dbReference type="EMBL" id="OX365924">
    <property type="protein sequence ID" value="CAI4047782.1"/>
    <property type="molecule type" value="Genomic_DNA"/>
</dbReference>
<organism evidence="6 7">
    <name type="scientific">Saccharomyces uvarum</name>
    <name type="common">Yeast</name>
    <name type="synonym">Saccharomyces bayanus var. uvarum</name>
    <dbReference type="NCBI Taxonomy" id="230603"/>
    <lineage>
        <taxon>Eukaryota</taxon>
        <taxon>Fungi</taxon>
        <taxon>Dikarya</taxon>
        <taxon>Ascomycota</taxon>
        <taxon>Saccharomycotina</taxon>
        <taxon>Saccharomycetes</taxon>
        <taxon>Saccharomycetales</taxon>
        <taxon>Saccharomycetaceae</taxon>
        <taxon>Saccharomyces</taxon>
    </lineage>
</organism>
<dbReference type="SUPFAM" id="SSF64268">
    <property type="entry name" value="PX domain"/>
    <property type="match status" value="1"/>
</dbReference>
<dbReference type="PANTHER" id="PTHR22775">
    <property type="entry name" value="SORTING NEXIN"/>
    <property type="match status" value="1"/>
</dbReference>
<feature type="coiled-coil region" evidence="2">
    <location>
        <begin position="705"/>
        <end position="732"/>
    </location>
</feature>
<dbReference type="PROSITE" id="PS51207">
    <property type="entry name" value="PXA"/>
    <property type="match status" value="1"/>
</dbReference>
<gene>
    <name evidence="6" type="primary">SUVC13G0320</name>
    <name evidence="6" type="ORF">SUVC_13G0320</name>
</gene>
<dbReference type="InterPro" id="IPR013937">
    <property type="entry name" value="Sorting_nexin_C"/>
</dbReference>
<evidence type="ECO:0000259" key="4">
    <source>
        <dbReference type="PROSITE" id="PS50195"/>
    </source>
</evidence>
<dbReference type="Proteomes" id="UP001162090">
    <property type="component" value="Chromosome 13"/>
</dbReference>
<reference evidence="6" key="1">
    <citation type="submission" date="2022-10" db="EMBL/GenBank/DDBJ databases">
        <authorList>
            <person name="Byrne P K."/>
        </authorList>
    </citation>
    <scope>NUCLEOTIDE SEQUENCE</scope>
    <source>
        <strain evidence="6">CBS7001</strain>
    </source>
</reference>
<evidence type="ECO:0008006" key="8">
    <source>
        <dbReference type="Google" id="ProtNLM"/>
    </source>
</evidence>
<dbReference type="InterPro" id="IPR003114">
    <property type="entry name" value="Phox_assoc"/>
</dbReference>